<dbReference type="EMBL" id="MCHY01000007">
    <property type="protein sequence ID" value="RKD25161.1"/>
    <property type="molecule type" value="Genomic_DNA"/>
</dbReference>
<sequence>MIKDRGNIKWTSMMLAEHRGLLQQLEESARDVNPPVKSAEELAELAEQAAWALEQRRIVTISYWQNKRKQTTSGLIKQIDRRTQALMIVTECGGVSWIAAKTIFSFE</sequence>
<keyword evidence="2" id="KW-1185">Reference proteome</keyword>
<comment type="caution">
    <text evidence="1">The sequence shown here is derived from an EMBL/GenBank/DDBJ whole genome shotgun (WGS) entry which is preliminary data.</text>
</comment>
<dbReference type="InterPro" id="IPR014962">
    <property type="entry name" value="YolD"/>
</dbReference>
<name>A0A419SM66_9BACL</name>
<evidence type="ECO:0000313" key="2">
    <source>
        <dbReference type="Proteomes" id="UP000284219"/>
    </source>
</evidence>
<organism evidence="1 2">
    <name type="scientific">Ammoniphilus oxalaticus</name>
    <dbReference type="NCBI Taxonomy" id="66863"/>
    <lineage>
        <taxon>Bacteria</taxon>
        <taxon>Bacillati</taxon>
        <taxon>Bacillota</taxon>
        <taxon>Bacilli</taxon>
        <taxon>Bacillales</taxon>
        <taxon>Paenibacillaceae</taxon>
        <taxon>Aneurinibacillus group</taxon>
        <taxon>Ammoniphilus</taxon>
    </lineage>
</organism>
<protein>
    <recommendedName>
        <fullName evidence="3">YolD-like family protein</fullName>
    </recommendedName>
</protein>
<proteinExistence type="predicted"/>
<dbReference type="Proteomes" id="UP000284219">
    <property type="component" value="Unassembled WGS sequence"/>
</dbReference>
<gene>
    <name evidence="1" type="ORF">BEP19_04685</name>
</gene>
<reference evidence="1 2" key="1">
    <citation type="submission" date="2016-08" db="EMBL/GenBank/DDBJ databases">
        <title>Novel Firmicute Genomes.</title>
        <authorList>
            <person name="Poppleton D.I."/>
            <person name="Gribaldo S."/>
        </authorList>
    </citation>
    <scope>NUCLEOTIDE SEQUENCE [LARGE SCALE GENOMIC DNA]</scope>
    <source>
        <strain evidence="1 2">RAOx-1</strain>
    </source>
</reference>
<accession>A0A419SM66</accession>
<evidence type="ECO:0008006" key="3">
    <source>
        <dbReference type="Google" id="ProtNLM"/>
    </source>
</evidence>
<dbReference type="AlphaFoldDB" id="A0A419SM66"/>
<evidence type="ECO:0000313" key="1">
    <source>
        <dbReference type="EMBL" id="RKD25161.1"/>
    </source>
</evidence>
<dbReference type="Pfam" id="PF08863">
    <property type="entry name" value="YolD"/>
    <property type="match status" value="1"/>
</dbReference>